<dbReference type="NCBIfam" id="TIGR01188">
    <property type="entry name" value="drrA"/>
    <property type="match status" value="1"/>
</dbReference>
<evidence type="ECO:0000256" key="6">
    <source>
        <dbReference type="ARBA" id="ARBA00022967"/>
    </source>
</evidence>
<comment type="caution">
    <text evidence="11">The sequence shown here is derived from an EMBL/GenBank/DDBJ whole genome shotgun (WGS) entry which is preliminary data.</text>
</comment>
<dbReference type="InterPro" id="IPR050763">
    <property type="entry name" value="ABC_transporter_ATP-binding"/>
</dbReference>
<evidence type="ECO:0000256" key="1">
    <source>
        <dbReference type="ARBA" id="ARBA00004202"/>
    </source>
</evidence>
<evidence type="ECO:0000256" key="9">
    <source>
        <dbReference type="ARBA" id="ARBA00049985"/>
    </source>
</evidence>
<dbReference type="InterPro" id="IPR003439">
    <property type="entry name" value="ABC_transporter-like_ATP-bd"/>
</dbReference>
<protein>
    <submittedName>
        <fullName evidence="11">Daunorubicin resistance protein DrrA family ABC transporter ATP-binding protein</fullName>
    </submittedName>
</protein>
<keyword evidence="3" id="KW-1003">Cell membrane</keyword>
<proteinExistence type="inferred from homology"/>
<evidence type="ECO:0000256" key="2">
    <source>
        <dbReference type="ARBA" id="ARBA00022448"/>
    </source>
</evidence>
<dbReference type="GO" id="GO:0005524">
    <property type="term" value="F:ATP binding"/>
    <property type="evidence" value="ECO:0007669"/>
    <property type="project" value="UniProtKB-KW"/>
</dbReference>
<dbReference type="Pfam" id="PF00005">
    <property type="entry name" value="ABC_tran"/>
    <property type="match status" value="1"/>
</dbReference>
<reference evidence="11 12" key="1">
    <citation type="submission" date="2021-01" db="EMBL/GenBank/DDBJ databases">
        <title>Whole genome shotgun sequence of Actinoplanes couchii NBRC 106145.</title>
        <authorList>
            <person name="Komaki H."/>
            <person name="Tamura T."/>
        </authorList>
    </citation>
    <scope>NUCLEOTIDE SEQUENCE [LARGE SCALE GENOMIC DNA]</scope>
    <source>
        <strain evidence="11 12">NBRC 106145</strain>
    </source>
</reference>
<gene>
    <name evidence="11" type="ORF">Aco03nite_032430</name>
</gene>
<dbReference type="InterPro" id="IPR005894">
    <property type="entry name" value="DrrA"/>
</dbReference>
<keyword evidence="6" id="KW-1278">Translocase</keyword>
<dbReference type="SUPFAM" id="SSF52540">
    <property type="entry name" value="P-loop containing nucleoside triphosphate hydrolases"/>
    <property type="match status" value="1"/>
</dbReference>
<feature type="domain" description="ABC transporter" evidence="10">
    <location>
        <begin position="8"/>
        <end position="238"/>
    </location>
</feature>
<comment type="subcellular location">
    <subcellularLocation>
        <location evidence="1">Cell membrane</location>
        <topology evidence="1">Peripheral membrane protein</topology>
    </subcellularLocation>
</comment>
<dbReference type="Gene3D" id="3.40.50.300">
    <property type="entry name" value="P-loop containing nucleotide triphosphate hydrolases"/>
    <property type="match status" value="1"/>
</dbReference>
<evidence type="ECO:0000256" key="8">
    <source>
        <dbReference type="ARBA" id="ARBA00023251"/>
    </source>
</evidence>
<keyword evidence="4" id="KW-0547">Nucleotide-binding</keyword>
<keyword evidence="8" id="KW-0046">Antibiotic resistance</keyword>
<sequence>MDTYTWPIEVEDLTVAYGRTKALDKMSLRVGAGTVTGLLGPNGAGKTTLVRVLATLMRPQRGTARVMGHNVVGDALGVRRKIGLAGQFAAVDQELTGRENLETIGRLYHLPRAEARRRATAILERFGLADVADRRAGTYSGAMRRRLDLASSLTGRPPVLLLDEPTTGLDPRSRQELWAIVDELRRDGTTVLLTTQYLEEADRLAQHIAVLDGGTVIAYGTPAVLKAGIGADILRIGLHDPADVPAARLLLAGLGTIEDPLSVRVTRPDASVEALRRLDAAGLRVSTIELARPSLDDVFLHLTGHPTIREESR</sequence>
<keyword evidence="2" id="KW-0813">Transport</keyword>
<name>A0ABQ3X8M2_9ACTN</name>
<dbReference type="PANTHER" id="PTHR42711:SF19">
    <property type="entry name" value="DOXORUBICIN RESISTANCE ATP-BINDING PROTEIN DRRA"/>
    <property type="match status" value="1"/>
</dbReference>
<evidence type="ECO:0000256" key="5">
    <source>
        <dbReference type="ARBA" id="ARBA00022840"/>
    </source>
</evidence>
<dbReference type="Proteomes" id="UP000612282">
    <property type="component" value="Unassembled WGS sequence"/>
</dbReference>
<keyword evidence="7" id="KW-0472">Membrane</keyword>
<comment type="similarity">
    <text evidence="9">Belongs to the ABC transporter superfamily. Drug exporter-1 (DrugE1) (TC 3.A.1.105) family.</text>
</comment>
<dbReference type="PANTHER" id="PTHR42711">
    <property type="entry name" value="ABC TRANSPORTER ATP-BINDING PROTEIN"/>
    <property type="match status" value="1"/>
</dbReference>
<evidence type="ECO:0000259" key="10">
    <source>
        <dbReference type="PROSITE" id="PS50893"/>
    </source>
</evidence>
<organism evidence="11 12">
    <name type="scientific">Actinoplanes couchii</name>
    <dbReference type="NCBI Taxonomy" id="403638"/>
    <lineage>
        <taxon>Bacteria</taxon>
        <taxon>Bacillati</taxon>
        <taxon>Actinomycetota</taxon>
        <taxon>Actinomycetes</taxon>
        <taxon>Micromonosporales</taxon>
        <taxon>Micromonosporaceae</taxon>
        <taxon>Actinoplanes</taxon>
    </lineage>
</organism>
<dbReference type="Pfam" id="PF13732">
    <property type="entry name" value="DrrA1-3_C"/>
    <property type="match status" value="1"/>
</dbReference>
<dbReference type="EMBL" id="BOMG01000042">
    <property type="protein sequence ID" value="GID54839.1"/>
    <property type="molecule type" value="Genomic_DNA"/>
</dbReference>
<dbReference type="InterPro" id="IPR003593">
    <property type="entry name" value="AAA+_ATPase"/>
</dbReference>
<evidence type="ECO:0000313" key="12">
    <source>
        <dbReference type="Proteomes" id="UP000612282"/>
    </source>
</evidence>
<evidence type="ECO:0000256" key="4">
    <source>
        <dbReference type="ARBA" id="ARBA00022741"/>
    </source>
</evidence>
<keyword evidence="5 11" id="KW-0067">ATP-binding</keyword>
<evidence type="ECO:0000256" key="7">
    <source>
        <dbReference type="ARBA" id="ARBA00023136"/>
    </source>
</evidence>
<evidence type="ECO:0000256" key="3">
    <source>
        <dbReference type="ARBA" id="ARBA00022475"/>
    </source>
</evidence>
<dbReference type="PROSITE" id="PS50893">
    <property type="entry name" value="ABC_TRANSPORTER_2"/>
    <property type="match status" value="1"/>
</dbReference>
<dbReference type="RefSeq" id="WP_203795974.1">
    <property type="nucleotide sequence ID" value="NZ_BAAAQE010000036.1"/>
</dbReference>
<dbReference type="SMART" id="SM00382">
    <property type="entry name" value="AAA"/>
    <property type="match status" value="1"/>
</dbReference>
<dbReference type="InterPro" id="IPR027417">
    <property type="entry name" value="P-loop_NTPase"/>
</dbReference>
<evidence type="ECO:0000313" key="11">
    <source>
        <dbReference type="EMBL" id="GID54839.1"/>
    </source>
</evidence>
<accession>A0ABQ3X8M2</accession>
<keyword evidence="12" id="KW-1185">Reference proteome</keyword>
<dbReference type="InterPro" id="IPR025302">
    <property type="entry name" value="DrrA1/2-like_C"/>
</dbReference>